<comment type="catalytic activity">
    <reaction evidence="4">
        <text>glycyl-tRNA(Ala) + H2O = tRNA(Ala) + glycine + H(+)</text>
        <dbReference type="Rhea" id="RHEA:53744"/>
        <dbReference type="Rhea" id="RHEA-COMP:9657"/>
        <dbReference type="Rhea" id="RHEA-COMP:13640"/>
        <dbReference type="ChEBI" id="CHEBI:15377"/>
        <dbReference type="ChEBI" id="CHEBI:15378"/>
        <dbReference type="ChEBI" id="CHEBI:57305"/>
        <dbReference type="ChEBI" id="CHEBI:78442"/>
        <dbReference type="ChEBI" id="CHEBI:78522"/>
        <dbReference type="EC" id="3.1.1.96"/>
    </reaction>
</comment>
<evidence type="ECO:0000256" key="4">
    <source>
        <dbReference type="ARBA" id="ARBA00047676"/>
    </source>
</evidence>
<keyword evidence="8" id="KW-1185">Reference proteome</keyword>
<dbReference type="FunFam" id="3.50.80.10:FF:000001">
    <property type="entry name" value="D-aminoacyl-tRNA deacylase"/>
    <property type="match status" value="1"/>
</dbReference>
<dbReference type="Gene3D" id="3.50.80.10">
    <property type="entry name" value="D-tyrosyl-tRNA(Tyr) deacylase"/>
    <property type="match status" value="1"/>
</dbReference>
<reference evidence="7" key="1">
    <citation type="journal article" date="2023" name="PhytoFront">
        <title>Draft Genome Resources of Seven Strains of Tilletia horrida, Causal Agent of Kernel Smut of Rice.</title>
        <authorList>
            <person name="Khanal S."/>
            <person name="Antony Babu S."/>
            <person name="Zhou X.G."/>
        </authorList>
    </citation>
    <scope>NUCLEOTIDE SEQUENCE</scope>
    <source>
        <strain evidence="7">TX6</strain>
    </source>
</reference>
<comment type="caution">
    <text evidence="7">The sequence shown here is derived from an EMBL/GenBank/DDBJ whole genome shotgun (WGS) entry which is preliminary data.</text>
</comment>
<dbReference type="GO" id="GO:0005737">
    <property type="term" value="C:cytoplasm"/>
    <property type="evidence" value="ECO:0007669"/>
    <property type="project" value="UniProtKB-SubCell"/>
</dbReference>
<dbReference type="SUPFAM" id="SSF69500">
    <property type="entry name" value="DTD-like"/>
    <property type="match status" value="1"/>
</dbReference>
<dbReference type="InterPro" id="IPR023509">
    <property type="entry name" value="DTD-like_sf"/>
</dbReference>
<keyword evidence="6" id="KW-0378">Hydrolase</keyword>
<dbReference type="Pfam" id="PF02580">
    <property type="entry name" value="Tyr_Deacylase"/>
    <property type="match status" value="1"/>
</dbReference>
<dbReference type="EC" id="3.1.1.96" evidence="2 6"/>
<organism evidence="7 8">
    <name type="scientific">Tilletia horrida</name>
    <dbReference type="NCBI Taxonomy" id="155126"/>
    <lineage>
        <taxon>Eukaryota</taxon>
        <taxon>Fungi</taxon>
        <taxon>Dikarya</taxon>
        <taxon>Basidiomycota</taxon>
        <taxon>Ustilaginomycotina</taxon>
        <taxon>Exobasidiomycetes</taxon>
        <taxon>Tilletiales</taxon>
        <taxon>Tilletiaceae</taxon>
        <taxon>Tilletia</taxon>
    </lineage>
</organism>
<dbReference type="PANTHER" id="PTHR10472">
    <property type="entry name" value="D-TYROSYL-TRNA TYR DEACYLASE"/>
    <property type="match status" value="1"/>
</dbReference>
<gene>
    <name evidence="7" type="primary">DTD1</name>
    <name evidence="7" type="ORF">OC846_004130</name>
</gene>
<dbReference type="PANTHER" id="PTHR10472:SF5">
    <property type="entry name" value="D-AMINOACYL-TRNA DEACYLASE 1"/>
    <property type="match status" value="1"/>
</dbReference>
<protein>
    <recommendedName>
        <fullName evidence="3 6">D-aminoacyl-tRNA deacylase</fullName>
        <ecNumber evidence="2 6">3.1.1.96</ecNumber>
    </recommendedName>
</protein>
<dbReference type="NCBIfam" id="TIGR00256">
    <property type="entry name" value="D-aminoacyl-tRNA deacylase"/>
    <property type="match status" value="1"/>
</dbReference>
<proteinExistence type="inferred from homology"/>
<comment type="subcellular location">
    <subcellularLocation>
        <location evidence="6">Cytoplasm</location>
    </subcellularLocation>
</comment>
<evidence type="ECO:0000256" key="2">
    <source>
        <dbReference type="ARBA" id="ARBA00013056"/>
    </source>
</evidence>
<evidence type="ECO:0000256" key="3">
    <source>
        <dbReference type="ARBA" id="ARBA00020007"/>
    </source>
</evidence>
<evidence type="ECO:0000256" key="1">
    <source>
        <dbReference type="ARBA" id="ARBA00009673"/>
    </source>
</evidence>
<dbReference type="AlphaFoldDB" id="A0AAN6GMT4"/>
<keyword evidence="6" id="KW-0694">RNA-binding</keyword>
<dbReference type="GO" id="GO:0000049">
    <property type="term" value="F:tRNA binding"/>
    <property type="evidence" value="ECO:0007669"/>
    <property type="project" value="UniProtKB-KW"/>
</dbReference>
<dbReference type="HAMAP" id="MF_00518">
    <property type="entry name" value="Deacylase_Dtd"/>
    <property type="match status" value="1"/>
</dbReference>
<evidence type="ECO:0000313" key="8">
    <source>
        <dbReference type="Proteomes" id="UP001176517"/>
    </source>
</evidence>
<dbReference type="GO" id="GO:0051500">
    <property type="term" value="F:D-tyrosyl-tRNA(Tyr) deacylase activity"/>
    <property type="evidence" value="ECO:0007669"/>
    <property type="project" value="TreeGrafter"/>
</dbReference>
<dbReference type="InterPro" id="IPR003732">
    <property type="entry name" value="Daa-tRNA_deacyls_DTD"/>
</dbReference>
<sequence length="194" mass="20298">MRAVIQRVKSASVTVAGNKVSEIGRGMLALVGVAEGDTEKDAESLAAKLASLRLWDESIASQPGTADAEGDASTTPPRPWRKNVQEIEGQVLCVSQFTLLAKVQKGSKPDFHNAAKGAAAKELYEKVLEGLRKSLPGEGRVQDGVFGAMMDVALVNDGPVTICEGLTAASLTCLAEIADAEPIPPSVLDTADKK</sequence>
<evidence type="ECO:0000256" key="5">
    <source>
        <dbReference type="ARBA" id="ARBA00048018"/>
    </source>
</evidence>
<accession>A0AAN6GMT4</accession>
<evidence type="ECO:0000256" key="6">
    <source>
        <dbReference type="RuleBase" id="RU003470"/>
    </source>
</evidence>
<comment type="catalytic activity">
    <reaction evidence="5">
        <text>a D-aminoacyl-tRNA + H2O = a tRNA + a D-alpha-amino acid + H(+)</text>
        <dbReference type="Rhea" id="RHEA:13953"/>
        <dbReference type="Rhea" id="RHEA-COMP:10123"/>
        <dbReference type="Rhea" id="RHEA-COMP:10124"/>
        <dbReference type="ChEBI" id="CHEBI:15377"/>
        <dbReference type="ChEBI" id="CHEBI:15378"/>
        <dbReference type="ChEBI" id="CHEBI:59871"/>
        <dbReference type="ChEBI" id="CHEBI:78442"/>
        <dbReference type="ChEBI" id="CHEBI:79333"/>
        <dbReference type="EC" id="3.1.1.96"/>
    </reaction>
</comment>
<keyword evidence="6" id="KW-0820">tRNA-binding</keyword>
<comment type="similarity">
    <text evidence="1 6">Belongs to the DTD family.</text>
</comment>
<evidence type="ECO:0000313" key="7">
    <source>
        <dbReference type="EMBL" id="KAK0549304.1"/>
    </source>
</evidence>
<name>A0AAN6GMT4_9BASI</name>
<keyword evidence="6" id="KW-0963">Cytoplasm</keyword>
<dbReference type="EMBL" id="JAPDMZ010000116">
    <property type="protein sequence ID" value="KAK0549304.1"/>
    <property type="molecule type" value="Genomic_DNA"/>
</dbReference>
<dbReference type="Proteomes" id="UP001176517">
    <property type="component" value="Unassembled WGS sequence"/>
</dbReference>